<dbReference type="STRING" id="1801672.A2896_00250"/>
<sequence>MVNGNLRGGKPIVIILIITIFLFSNVALAAKMKISAQQAEEIKKVLGITQTLLNISKLIVNDNDLATILNKAIGVGQTGTDATYGLLVLSALNEMDLMDLVLSQRYKEEARDYFNKVLKEKTDLLSYWKGVGFDIPKVVSGYITGPMAGLTLNSFAITDKAIAIFGEFYILETMKLYDGLWRYFDERRNGELHQGAWELAEPEMGFAALRGWSFSYKKPSDRNSYELEAKFLALWDKWGPYATPYGISKKYKDQLAGELRDTLVAAIQTQPLAKEAPQFSLIDKLYNQFIKLKEVATTLINQINPFKAGPIIDLSRESVEPGLANEGKVAAIESAPVDARNIKSAENSSPLVESLAEDSPSGSPEEIKEPEEILEPEPAPPIPITPKPVPEPASKPAPISGPILCERDSGNPTRFRVFIDEVAWMGTANSSNDEWIELKNIWGIPVKLNGWQLLDKDRQIEIIFGEGDIIPANGYYLLERTDDNSMPDAKADLIYTGALNNTDEALYLFDDQCNIEDEVLANPSWPAGDNTLKKPMARLDVLDWYSGVSTPRGENSSPPVIRSSASVPIPSPTPSSISPQIFITETYIGSEGSQKDDFVELYNPNSAAANLTGWYLQRKTSGAQDFSSYVPHELFVGKTIGAQDYFLIANASSSFATSADVVTTYPLTENNTLVLKNSQQEIIDQVSTDNPSLGKSYGRKWSSTTLSYTEDFEAQTPTPRAQNQNSAAEDGEEEEPLPVVINEVAWAGTQANHFDEWLELLVNSTTSFDGWKILGTKNGTTTIEIPLSGYASSSTYLLIERTDDNTISDILADFFFTGGLDNNGMKLELWDSEGALVDSVDGSSGWFAGSASPDYVSMERINPLAGSDPANWAGNNRVPWEGQQGKDAGGEWVNGTPKSKNSVAKELTTVIAGGFQIENDFTLALLGSPYLVEGSINVVAGAKLIIEPGVTIKFKHNNSWKSELKVEGELMAIGTEVQRIIFTSSSTQPAAGDWEWLYFKNAQAILNNVVIQYAGKKEGNPPFSPPFTRGAVYIEGGNVQIKNSTIENNQTIGVWLKDSADSLIDNVVFADIQGDWEKPAAILIENSSPIIKNSTFQNNNVGIWIDSSASSTIENNVFESNQTPIKTNTLLATFSGNIAQNNNLNGILVSSFGFSDTINQVDWQKANLPYIFESYAIIFPGQTLNIKPGVVIKLKSNGRIYVDGTLRAEGSENEKITFTSLEQASPGAWGFISFSASSINSILDNVIVRYGGWYSQPFKSGAVKINNTDVIISNSLFEDNLFAGLELENSTTTIINTVFKDHRAKYNYDMENSKGVFINNATPIFTNAIFNNNYYGVYVEPGECPDLTEVSFGAGDEANSVDVWPESCLF</sequence>
<feature type="region of interest" description="Disordered" evidence="1">
    <location>
        <begin position="550"/>
        <end position="573"/>
    </location>
</feature>
<protein>
    <recommendedName>
        <fullName evidence="2">LTD domain-containing protein</fullName>
    </recommendedName>
</protein>
<dbReference type="Pfam" id="PF00932">
    <property type="entry name" value="LTD"/>
    <property type="match status" value="2"/>
</dbReference>
<comment type="caution">
    <text evidence="3">The sequence shown here is derived from an EMBL/GenBank/DDBJ whole genome shotgun (WGS) entry which is preliminary data.</text>
</comment>
<feature type="region of interest" description="Disordered" evidence="1">
    <location>
        <begin position="342"/>
        <end position="395"/>
    </location>
</feature>
<dbReference type="InterPro" id="IPR011050">
    <property type="entry name" value="Pectin_lyase_fold/virulence"/>
</dbReference>
<dbReference type="Gene3D" id="2.160.20.10">
    <property type="entry name" value="Single-stranded right-handed beta-helix, Pectin lyase-like"/>
    <property type="match status" value="2"/>
</dbReference>
<name>A0A1G2EEP2_9BACT</name>
<evidence type="ECO:0000313" key="4">
    <source>
        <dbReference type="Proteomes" id="UP000178647"/>
    </source>
</evidence>
<dbReference type="SUPFAM" id="SSF51126">
    <property type="entry name" value="Pectin lyase-like"/>
    <property type="match status" value="2"/>
</dbReference>
<dbReference type="PANTHER" id="PTHR37397">
    <property type="entry name" value="SI:CH211-183D21.1"/>
    <property type="match status" value="1"/>
</dbReference>
<dbReference type="PROSITE" id="PS51841">
    <property type="entry name" value="LTD"/>
    <property type="match status" value="2"/>
</dbReference>
<accession>A0A1G2EEP2</accession>
<dbReference type="InterPro" id="IPR039448">
    <property type="entry name" value="Beta_helix"/>
</dbReference>
<organism evidence="3 4">
    <name type="scientific">Candidatus Nealsonbacteria bacterium RIFCSPLOWO2_01_FULL_43_32</name>
    <dbReference type="NCBI Taxonomy" id="1801672"/>
    <lineage>
        <taxon>Bacteria</taxon>
        <taxon>Candidatus Nealsoniibacteriota</taxon>
    </lineage>
</organism>
<feature type="compositionally biased region" description="Polar residues" evidence="1">
    <location>
        <begin position="715"/>
        <end position="727"/>
    </location>
</feature>
<feature type="domain" description="LTD" evidence="2">
    <location>
        <begin position="568"/>
        <end position="753"/>
    </location>
</feature>
<dbReference type="Pfam" id="PF13229">
    <property type="entry name" value="Beta_helix"/>
    <property type="match status" value="1"/>
</dbReference>
<dbReference type="Gene3D" id="2.60.40.1260">
    <property type="entry name" value="Lamin Tail domain"/>
    <property type="match status" value="1"/>
</dbReference>
<evidence type="ECO:0000256" key="1">
    <source>
        <dbReference type="SAM" id="MobiDB-lite"/>
    </source>
</evidence>
<evidence type="ECO:0000259" key="2">
    <source>
        <dbReference type="PROSITE" id="PS51841"/>
    </source>
</evidence>
<evidence type="ECO:0000313" key="3">
    <source>
        <dbReference type="EMBL" id="OGZ24267.1"/>
    </source>
</evidence>
<dbReference type="SUPFAM" id="SSF74853">
    <property type="entry name" value="Lamin A/C globular tail domain"/>
    <property type="match status" value="2"/>
</dbReference>
<feature type="compositionally biased region" description="Pro residues" evidence="1">
    <location>
        <begin position="377"/>
        <end position="395"/>
    </location>
</feature>
<feature type="compositionally biased region" description="Low complexity" evidence="1">
    <location>
        <begin position="563"/>
        <end position="573"/>
    </location>
</feature>
<dbReference type="InterPro" id="IPR036415">
    <property type="entry name" value="Lamin_tail_dom_sf"/>
</dbReference>
<feature type="domain" description="LTD" evidence="2">
    <location>
        <begin position="411"/>
        <end position="549"/>
    </location>
</feature>
<dbReference type="InterPro" id="IPR012334">
    <property type="entry name" value="Pectin_lyas_fold"/>
</dbReference>
<dbReference type="InterPro" id="IPR001322">
    <property type="entry name" value="Lamin_tail_dom"/>
</dbReference>
<feature type="region of interest" description="Disordered" evidence="1">
    <location>
        <begin position="711"/>
        <end position="735"/>
    </location>
</feature>
<dbReference type="Proteomes" id="UP000178647">
    <property type="component" value="Unassembled WGS sequence"/>
</dbReference>
<dbReference type="NCBIfam" id="TIGR03804">
    <property type="entry name" value="para_beta_helix"/>
    <property type="match status" value="1"/>
</dbReference>
<dbReference type="PANTHER" id="PTHR37397:SF1">
    <property type="entry name" value="LTD DOMAIN-CONTAINING PROTEIN"/>
    <property type="match status" value="1"/>
</dbReference>
<dbReference type="InterPro" id="IPR022441">
    <property type="entry name" value="Para_beta_helix_rpt-2"/>
</dbReference>
<proteinExistence type="predicted"/>
<dbReference type="InterPro" id="IPR006626">
    <property type="entry name" value="PbH1"/>
</dbReference>
<reference evidence="3 4" key="1">
    <citation type="journal article" date="2016" name="Nat. Commun.">
        <title>Thousands of microbial genomes shed light on interconnected biogeochemical processes in an aquifer system.</title>
        <authorList>
            <person name="Anantharaman K."/>
            <person name="Brown C.T."/>
            <person name="Hug L.A."/>
            <person name="Sharon I."/>
            <person name="Castelle C.J."/>
            <person name="Probst A.J."/>
            <person name="Thomas B.C."/>
            <person name="Singh A."/>
            <person name="Wilkins M.J."/>
            <person name="Karaoz U."/>
            <person name="Brodie E.L."/>
            <person name="Williams K.H."/>
            <person name="Hubbard S.S."/>
            <person name="Banfield J.F."/>
        </authorList>
    </citation>
    <scope>NUCLEOTIDE SEQUENCE [LARGE SCALE GENOMIC DNA]</scope>
</reference>
<dbReference type="SMART" id="SM00710">
    <property type="entry name" value="PbH1"/>
    <property type="match status" value="6"/>
</dbReference>
<gene>
    <name evidence="3" type="ORF">A2896_00250</name>
</gene>
<dbReference type="EMBL" id="MHMH01000015">
    <property type="protein sequence ID" value="OGZ24267.1"/>
    <property type="molecule type" value="Genomic_DNA"/>
</dbReference>